<organism evidence="1 2">
    <name type="scientific">Halorhabdus tiamatea SARL4B</name>
    <dbReference type="NCBI Taxonomy" id="1033806"/>
    <lineage>
        <taxon>Archaea</taxon>
        <taxon>Methanobacteriati</taxon>
        <taxon>Methanobacteriota</taxon>
        <taxon>Stenosarchaea group</taxon>
        <taxon>Halobacteria</taxon>
        <taxon>Halobacteriales</taxon>
        <taxon>Haloarculaceae</taxon>
        <taxon>Halorhabdus</taxon>
    </lineage>
</organism>
<sequence length="79" mass="9294">MPDYPDLDEMDDLWPDNGFAVIIEDEMKPPDSEDFVNVLGEFEEPDLDLPPPRTGYSYWVNDADGNSYTREEWQEYKKT</sequence>
<evidence type="ECO:0000313" key="1">
    <source>
        <dbReference type="EMBL" id="ERJ06661.1"/>
    </source>
</evidence>
<comment type="caution">
    <text evidence="1">The sequence shown here is derived from an EMBL/GenBank/DDBJ whole genome shotgun (WGS) entry which is preliminary data.</text>
</comment>
<dbReference type="GeneID" id="23799704"/>
<dbReference type="Proteomes" id="UP000003861">
    <property type="component" value="Unassembled WGS sequence"/>
</dbReference>
<gene>
    <name evidence="1" type="ORF">HLRTI_001216</name>
</gene>
<reference evidence="1 2" key="1">
    <citation type="journal article" date="2011" name="J. Bacteriol.">
        <title>Genome sequence of Halorhabdus tiamatea, the first archaeon isolated from a deep-sea anoxic brine lake.</title>
        <authorList>
            <person name="Antunes A."/>
            <person name="Alam I."/>
            <person name="Bajic V.B."/>
            <person name="Stingl U."/>
        </authorList>
    </citation>
    <scope>NUCLEOTIDE SEQUENCE [LARGE SCALE GENOMIC DNA]</scope>
    <source>
        <strain evidence="1 2">SARL4B</strain>
    </source>
</reference>
<proteinExistence type="predicted"/>
<dbReference type="RefSeq" id="WP_008524460.1">
    <property type="nucleotide sequence ID" value="NC_021921.1"/>
</dbReference>
<name>U2E3Y5_9EURY</name>
<protein>
    <submittedName>
        <fullName evidence="1">Uncharacterized protein</fullName>
    </submittedName>
</protein>
<accession>U2E3Y5</accession>
<dbReference type="OrthoDB" id="232340at2157"/>
<reference evidence="1 2" key="2">
    <citation type="journal article" date="2013" name="PLoS ONE">
        <title>INDIGO - INtegrated Data Warehouse of MIcrobial GenOmes with Examples from the Red Sea Extremophiles.</title>
        <authorList>
            <person name="Alam I."/>
            <person name="Antunes A."/>
            <person name="Kamau A.A."/>
            <person name="Ba Alawi W."/>
            <person name="Kalkatawi M."/>
            <person name="Stingl U."/>
            <person name="Bajic V.B."/>
        </authorList>
    </citation>
    <scope>NUCLEOTIDE SEQUENCE [LARGE SCALE GENOMIC DNA]</scope>
    <source>
        <strain evidence="1 2">SARL4B</strain>
    </source>
</reference>
<dbReference type="EMBL" id="AFNT02000011">
    <property type="protein sequence ID" value="ERJ06661.1"/>
    <property type="molecule type" value="Genomic_DNA"/>
</dbReference>
<dbReference type="AlphaFoldDB" id="U2E3Y5"/>
<evidence type="ECO:0000313" key="2">
    <source>
        <dbReference type="Proteomes" id="UP000003861"/>
    </source>
</evidence>